<dbReference type="OrthoDB" id="6179at2"/>
<dbReference type="KEGG" id="srq:SR187_4400"/>
<dbReference type="EMBL" id="JAVIBX010000034">
    <property type="protein sequence ID" value="MDQ8833725.1"/>
    <property type="molecule type" value="Genomic_DNA"/>
</dbReference>
<reference evidence="1 3" key="1">
    <citation type="journal article" date="2018" name="Genome Biol. Evol.">
        <title>Complete Genome Sequence of Streptococcus ruminantium sp. nov. GUT-187T (=DSM 104980T =JCM 31869T), the Type Strain of S. ruminantium, and Comparison with Genome Sequences of Streptococcus suis Strains.</title>
        <authorList>
            <person name="Tohya M."/>
            <person name="Sekizaki T."/>
            <person name="Miyoshi-Akiyama T."/>
        </authorList>
    </citation>
    <scope>NUCLEOTIDE SEQUENCE [LARGE SCALE GENOMIC DNA]</scope>
    <source>
        <strain evidence="1 3">GUT187T</strain>
    </source>
</reference>
<organism evidence="1 3">
    <name type="scientific">Streptococcus ruminantium</name>
    <dbReference type="NCBI Taxonomy" id="1917441"/>
    <lineage>
        <taxon>Bacteria</taxon>
        <taxon>Bacillati</taxon>
        <taxon>Bacillota</taxon>
        <taxon>Bacilli</taxon>
        <taxon>Lactobacillales</taxon>
        <taxon>Streptococcaceae</taxon>
        <taxon>Streptococcus</taxon>
    </lineage>
</organism>
<dbReference type="InterPro" id="IPR027417">
    <property type="entry name" value="P-loop_NTPase"/>
</dbReference>
<dbReference type="GO" id="GO:0005524">
    <property type="term" value="F:ATP binding"/>
    <property type="evidence" value="ECO:0007669"/>
    <property type="project" value="InterPro"/>
</dbReference>
<dbReference type="EMBL" id="AP018400">
    <property type="protein sequence ID" value="BBA92488.1"/>
    <property type="molecule type" value="Genomic_DNA"/>
</dbReference>
<proteinExistence type="predicted"/>
<dbReference type="AlphaFoldDB" id="A0A2Z5U3A9"/>
<evidence type="ECO:0000313" key="4">
    <source>
        <dbReference type="Proteomes" id="UP001228446"/>
    </source>
</evidence>
<accession>A0A2Z5U3A9</accession>
<dbReference type="Pfam" id="PF10662">
    <property type="entry name" value="PduV-EutP"/>
    <property type="match status" value="1"/>
</dbReference>
<evidence type="ECO:0000313" key="2">
    <source>
        <dbReference type="EMBL" id="MDQ8833725.1"/>
    </source>
</evidence>
<evidence type="ECO:0000313" key="3">
    <source>
        <dbReference type="Proteomes" id="UP000269331"/>
    </source>
</evidence>
<dbReference type="Proteomes" id="UP000269331">
    <property type="component" value="Chromosome"/>
</dbReference>
<dbReference type="PANTHER" id="PTHR40453">
    <property type="entry name" value="PROTEIN YOEF"/>
    <property type="match status" value="1"/>
</dbReference>
<dbReference type="SUPFAM" id="SSF52540">
    <property type="entry name" value="P-loop containing nucleoside triphosphate hydrolases"/>
    <property type="match status" value="1"/>
</dbReference>
<dbReference type="InterPro" id="IPR012381">
    <property type="entry name" value="EutP_PduV"/>
</dbReference>
<sequence>MRKRILIIGPEGSGKKELIRVLENEEEICLIKSIVYGCETIYVPSTYLRSPSMKKHIIATQQNAYCLLMLLHSSRVYRVYSPNFAQVFRLPSLGIIVHHSGQSIKNTADCIVELQEAGVDEIIEWEMGDSDTYHELCKKIEQLKEGNQ</sequence>
<gene>
    <name evidence="2" type="ORF">RFF62_08090</name>
    <name evidence="1" type="ORF">SR187_4400</name>
</gene>
<dbReference type="RefSeq" id="WP_024532900.1">
    <property type="nucleotide sequence ID" value="NZ_AP018400.1"/>
</dbReference>
<dbReference type="GO" id="GO:0006576">
    <property type="term" value="P:biogenic amine metabolic process"/>
    <property type="evidence" value="ECO:0007669"/>
    <property type="project" value="InterPro"/>
</dbReference>
<dbReference type="Proteomes" id="UP001228446">
    <property type="component" value="Unassembled WGS sequence"/>
</dbReference>
<protein>
    <submittedName>
        <fullName evidence="2">EutP/PduV family microcompartment system protein</fullName>
    </submittedName>
</protein>
<reference evidence="2 4" key="2">
    <citation type="submission" date="2023-08" db="EMBL/GenBank/DDBJ databases">
        <title>Streptococcus ruminantium-associated sheep mastitis outbreak detected in Italy is distinct from bovine isolates.</title>
        <authorList>
            <person name="Rosa M.N."/>
            <person name="Vezina B."/>
            <person name="Tola S."/>
        </authorList>
    </citation>
    <scope>NUCLEOTIDE SEQUENCE [LARGE SCALE GENOMIC DNA]</scope>
    <source>
        <strain evidence="2 4">OM6730</strain>
    </source>
</reference>
<dbReference type="GeneID" id="52229435"/>
<dbReference type="PANTHER" id="PTHR40453:SF1">
    <property type="entry name" value="PROTEIN YOEF"/>
    <property type="match status" value="1"/>
</dbReference>
<name>A0A2Z5U3A9_9STRE</name>
<keyword evidence="4" id="KW-1185">Reference proteome</keyword>
<evidence type="ECO:0000313" key="1">
    <source>
        <dbReference type="EMBL" id="BBA92488.1"/>
    </source>
</evidence>